<proteinExistence type="predicted"/>
<keyword evidence="1" id="KW-0812">Transmembrane</keyword>
<protein>
    <submittedName>
        <fullName evidence="2">Uncharacterized protein</fullName>
    </submittedName>
</protein>
<gene>
    <name evidence="2" type="ORF">F2Q69_00036666</name>
</gene>
<accession>A0A8S9SPD8</accession>
<name>A0A8S9SPD8_BRACR</name>
<evidence type="ECO:0000313" key="3">
    <source>
        <dbReference type="Proteomes" id="UP000712600"/>
    </source>
</evidence>
<keyword evidence="1" id="KW-0472">Membrane</keyword>
<evidence type="ECO:0000256" key="1">
    <source>
        <dbReference type="SAM" id="Phobius"/>
    </source>
</evidence>
<dbReference type="Proteomes" id="UP000712600">
    <property type="component" value="Unassembled WGS sequence"/>
</dbReference>
<dbReference type="EMBL" id="QGKX02000004">
    <property type="protein sequence ID" value="KAF3602638.1"/>
    <property type="molecule type" value="Genomic_DNA"/>
</dbReference>
<organism evidence="2 3">
    <name type="scientific">Brassica cretica</name>
    <name type="common">Mustard</name>
    <dbReference type="NCBI Taxonomy" id="69181"/>
    <lineage>
        <taxon>Eukaryota</taxon>
        <taxon>Viridiplantae</taxon>
        <taxon>Streptophyta</taxon>
        <taxon>Embryophyta</taxon>
        <taxon>Tracheophyta</taxon>
        <taxon>Spermatophyta</taxon>
        <taxon>Magnoliopsida</taxon>
        <taxon>eudicotyledons</taxon>
        <taxon>Gunneridae</taxon>
        <taxon>Pentapetalae</taxon>
        <taxon>rosids</taxon>
        <taxon>malvids</taxon>
        <taxon>Brassicales</taxon>
        <taxon>Brassicaceae</taxon>
        <taxon>Brassiceae</taxon>
        <taxon>Brassica</taxon>
    </lineage>
</organism>
<sequence>MLGGFGRLFMVSSLSSCFSVVGFHSRSLRVLWFFAGMGVLLASYLLAGGCAFGALGMCLPTSC</sequence>
<feature type="transmembrane region" description="Helical" evidence="1">
    <location>
        <begin position="6"/>
        <end position="23"/>
    </location>
</feature>
<comment type="caution">
    <text evidence="2">The sequence shown here is derived from an EMBL/GenBank/DDBJ whole genome shotgun (WGS) entry which is preliminary data.</text>
</comment>
<evidence type="ECO:0000313" key="2">
    <source>
        <dbReference type="EMBL" id="KAF3602638.1"/>
    </source>
</evidence>
<reference evidence="2" key="1">
    <citation type="submission" date="2019-12" db="EMBL/GenBank/DDBJ databases">
        <title>Genome sequencing and annotation of Brassica cretica.</title>
        <authorList>
            <person name="Studholme D.J."/>
            <person name="Sarris P."/>
        </authorList>
    </citation>
    <scope>NUCLEOTIDE SEQUENCE</scope>
    <source>
        <strain evidence="2">PFS-109/04</strain>
        <tissue evidence="2">Leaf</tissue>
    </source>
</reference>
<keyword evidence="1" id="KW-1133">Transmembrane helix</keyword>
<dbReference type="AlphaFoldDB" id="A0A8S9SPD8"/>
<feature type="transmembrane region" description="Helical" evidence="1">
    <location>
        <begin position="30"/>
        <end position="55"/>
    </location>
</feature>